<keyword evidence="11" id="KW-1185">Reference proteome</keyword>
<evidence type="ECO:0000256" key="3">
    <source>
        <dbReference type="ARBA" id="ARBA00022692"/>
    </source>
</evidence>
<organism evidence="10 11">
    <name type="scientific">Angustibacter luteus</name>
    <dbReference type="NCBI Taxonomy" id="658456"/>
    <lineage>
        <taxon>Bacteria</taxon>
        <taxon>Bacillati</taxon>
        <taxon>Actinomycetota</taxon>
        <taxon>Actinomycetes</taxon>
        <taxon>Kineosporiales</taxon>
        <taxon>Kineosporiaceae</taxon>
    </lineage>
</organism>
<keyword evidence="3 8" id="KW-0812">Transmembrane</keyword>
<evidence type="ECO:0000256" key="7">
    <source>
        <dbReference type="SAM" id="MobiDB-lite"/>
    </source>
</evidence>
<dbReference type="PANTHER" id="PTHR30572">
    <property type="entry name" value="MEMBRANE COMPONENT OF TRANSPORTER-RELATED"/>
    <property type="match status" value="1"/>
</dbReference>
<evidence type="ECO:0000256" key="4">
    <source>
        <dbReference type="ARBA" id="ARBA00022989"/>
    </source>
</evidence>
<feature type="transmembrane region" description="Helical" evidence="8">
    <location>
        <begin position="971"/>
        <end position="996"/>
    </location>
</feature>
<comment type="similarity">
    <text evidence="6">Belongs to the ABC-4 integral membrane protein family.</text>
</comment>
<dbReference type="Pfam" id="PF02687">
    <property type="entry name" value="FtsX"/>
    <property type="match status" value="1"/>
</dbReference>
<feature type="region of interest" description="Disordered" evidence="7">
    <location>
        <begin position="121"/>
        <end position="140"/>
    </location>
</feature>
<feature type="transmembrane region" description="Helical" evidence="8">
    <location>
        <begin position="1016"/>
        <end position="1037"/>
    </location>
</feature>
<evidence type="ECO:0000256" key="1">
    <source>
        <dbReference type="ARBA" id="ARBA00004651"/>
    </source>
</evidence>
<feature type="transmembrane region" description="Helical" evidence="8">
    <location>
        <begin position="913"/>
        <end position="940"/>
    </location>
</feature>
<feature type="transmembrane region" description="Helical" evidence="8">
    <location>
        <begin position="544"/>
        <end position="562"/>
    </location>
</feature>
<comment type="subcellular location">
    <subcellularLocation>
        <location evidence="1">Cell membrane</location>
        <topology evidence="1">Multi-pass membrane protein</topology>
    </subcellularLocation>
</comment>
<keyword evidence="4 8" id="KW-1133">Transmembrane helix</keyword>
<feature type="transmembrane region" description="Helical" evidence="8">
    <location>
        <begin position="413"/>
        <end position="437"/>
    </location>
</feature>
<keyword evidence="5 8" id="KW-0472">Membrane</keyword>
<dbReference type="InterPro" id="IPR003838">
    <property type="entry name" value="ABC3_permease_C"/>
</dbReference>
<name>A0ABW1JIT1_9ACTN</name>
<feature type="transmembrane region" description="Helical" evidence="8">
    <location>
        <begin position="322"/>
        <end position="347"/>
    </location>
</feature>
<evidence type="ECO:0000256" key="5">
    <source>
        <dbReference type="ARBA" id="ARBA00023136"/>
    </source>
</evidence>
<feature type="transmembrane region" description="Helical" evidence="8">
    <location>
        <begin position="29"/>
        <end position="49"/>
    </location>
</feature>
<keyword evidence="2" id="KW-1003">Cell membrane</keyword>
<evidence type="ECO:0000313" key="10">
    <source>
        <dbReference type="EMBL" id="MFC6008797.1"/>
    </source>
</evidence>
<reference evidence="11" key="1">
    <citation type="journal article" date="2019" name="Int. J. Syst. Evol. Microbiol.">
        <title>The Global Catalogue of Microorganisms (GCM) 10K type strain sequencing project: providing services to taxonomists for standard genome sequencing and annotation.</title>
        <authorList>
            <consortium name="The Broad Institute Genomics Platform"/>
            <consortium name="The Broad Institute Genome Sequencing Center for Infectious Disease"/>
            <person name="Wu L."/>
            <person name="Ma J."/>
        </authorList>
    </citation>
    <scope>NUCLEOTIDE SEQUENCE [LARGE SCALE GENOMIC DNA]</scope>
    <source>
        <strain evidence="11">KACC 14249</strain>
    </source>
</reference>
<feature type="domain" description="ABC3 transporter permease C-terminal" evidence="9">
    <location>
        <begin position="924"/>
        <end position="1042"/>
    </location>
</feature>
<dbReference type="Proteomes" id="UP001596189">
    <property type="component" value="Unassembled WGS sequence"/>
</dbReference>
<feature type="compositionally biased region" description="Polar residues" evidence="7">
    <location>
        <begin position="121"/>
        <end position="136"/>
    </location>
</feature>
<accession>A0ABW1JIT1</accession>
<dbReference type="PANTHER" id="PTHR30572:SF4">
    <property type="entry name" value="ABC TRANSPORTER PERMEASE YTRF"/>
    <property type="match status" value="1"/>
</dbReference>
<evidence type="ECO:0000256" key="8">
    <source>
        <dbReference type="SAM" id="Phobius"/>
    </source>
</evidence>
<dbReference type="RefSeq" id="WP_345714740.1">
    <property type="nucleotide sequence ID" value="NZ_BAABFP010000002.1"/>
</dbReference>
<sequence>MSTKGRPQGRLTGLRLAVRGIGYRRATAAIVLALAVVAATAAVVAPLYARAAEESIARGALTHADVYARSVHADVSAQAAGPRVSGPSVLDPDDNRRAQSMDDTVSQLQAMLPPPVFGTPVTSQVTPSLTRPTKGTQAGGSVVVPLMDRTGLCDHLPIASGRCPTALDEVAMTSRSAELLGLKIGDTFDTGLTDVQNADGSQETAHLKLVGTMAPFDVADDYWVGLSIFPYYPIERPHGLGEDPAVTDYAFLAPGAAKKLNVVSYSVDVPVAPGEIDLASAQHVSDQVIAARDALGQRLVTVTSQLPSLIEDSQRRSDVVRVAAPLAAFQLVLLAWVILAHVVSSATQERAPELGLAKLRGLTPGRTIRFGLAEVVVLLLVAAPIGTALGWWLVHEVVVHLLEPGTTLALTGWVVASVLIGVLGGIAAAAVAARGVARGHVADLLRRVPGAGRSRGAGAVEGAVLALVVAGIVQLSVSPGSTPGPVASAAPGVIALASALVAARLLRFVSRRRTARALDRGRPSALYGWAGVARRAGTARTTGVLAAAICLLLVGVQAWTVAARERSARALVETGAAVVLDVQTATARGLQPAVAKADPGGTYAMAAMQLPPDEKTTRAVAVDGSRADAVAGFAGRGPDDVGAIIDPRLPPSLTVHPGPIRADVDVRSVDSPSPLQLSATVETAKGWTEVRLGDLSPGRHTLTGTVPAACTVGCRLAAITVSHPGLDIETGSADLTVSRLSAGPDASSLTPLDVGFANRRAWRAPVEDLGGATAEVTPGPALRIQARTPVGFPARVMRGDAPYPAPALVDEEFPVGDGSVAITGTDGVATKVSGARRTAFVPGATGTVAMVDLDVMLRSVASPQPTGLQVWLSRDDPAAEKQLRQALATDGVVVTGRTSAADAEAVLQKEGAVLALLLFLACGAVALLVATGAQLVAAFVGSRQRAAELASLRAMGVQRGRLRRALLLENLAGVLVALLAAAVAALVAAYVVLPVLPMADEGSTVLTPDTSPDPAALVWSLVVVLVWLTVLAVLLAVRQLRSGTAERIREGGR</sequence>
<gene>
    <name evidence="10" type="ORF">ACFQDO_16815</name>
</gene>
<protein>
    <submittedName>
        <fullName evidence="10">FtsX-like permease family protein</fullName>
    </submittedName>
</protein>
<dbReference type="InterPro" id="IPR050250">
    <property type="entry name" value="Macrolide_Exporter_MacB"/>
</dbReference>
<evidence type="ECO:0000256" key="2">
    <source>
        <dbReference type="ARBA" id="ARBA00022475"/>
    </source>
</evidence>
<feature type="transmembrane region" description="Helical" evidence="8">
    <location>
        <begin position="368"/>
        <end position="393"/>
    </location>
</feature>
<evidence type="ECO:0000256" key="6">
    <source>
        <dbReference type="ARBA" id="ARBA00038076"/>
    </source>
</evidence>
<evidence type="ECO:0000313" key="11">
    <source>
        <dbReference type="Proteomes" id="UP001596189"/>
    </source>
</evidence>
<evidence type="ECO:0000259" key="9">
    <source>
        <dbReference type="Pfam" id="PF02687"/>
    </source>
</evidence>
<feature type="transmembrane region" description="Helical" evidence="8">
    <location>
        <begin position="489"/>
        <end position="506"/>
    </location>
</feature>
<proteinExistence type="inferred from homology"/>
<dbReference type="EMBL" id="JBHSRD010000006">
    <property type="protein sequence ID" value="MFC6008797.1"/>
    <property type="molecule type" value="Genomic_DNA"/>
</dbReference>
<comment type="caution">
    <text evidence="10">The sequence shown here is derived from an EMBL/GenBank/DDBJ whole genome shotgun (WGS) entry which is preliminary data.</text>
</comment>
<feature type="transmembrane region" description="Helical" evidence="8">
    <location>
        <begin position="458"/>
        <end position="477"/>
    </location>
</feature>